<reference evidence="1 2" key="1">
    <citation type="submission" date="2015-10" db="EMBL/GenBank/DDBJ databases">
        <title>Draft genome sequence of Streptomyces griseorubiginosus DSM 40469, type strain for the species Streptomyces griseorubiginosus.</title>
        <authorList>
            <person name="Ruckert C."/>
            <person name="Winkler A."/>
            <person name="Kalinowski J."/>
            <person name="Kampfer P."/>
            <person name="Glaeser S."/>
        </authorList>
    </citation>
    <scope>NUCLEOTIDE SEQUENCE [LARGE SCALE GENOMIC DNA]</scope>
    <source>
        <strain evidence="1 2">DSM 40469</strain>
    </source>
</reference>
<protein>
    <submittedName>
        <fullName evidence="1">Uncharacterized protein</fullName>
    </submittedName>
</protein>
<dbReference type="Proteomes" id="UP000054375">
    <property type="component" value="Unassembled WGS sequence"/>
</dbReference>
<dbReference type="EMBL" id="LMWV01000037">
    <property type="protein sequence ID" value="KUN59295.1"/>
    <property type="molecule type" value="Genomic_DNA"/>
</dbReference>
<comment type="caution">
    <text evidence="1">The sequence shown here is derived from an EMBL/GenBank/DDBJ whole genome shotgun (WGS) entry which is preliminary data.</text>
</comment>
<evidence type="ECO:0000313" key="1">
    <source>
        <dbReference type="EMBL" id="KUN59295.1"/>
    </source>
</evidence>
<keyword evidence="2" id="KW-1185">Reference proteome</keyword>
<evidence type="ECO:0000313" key="2">
    <source>
        <dbReference type="Proteomes" id="UP000054375"/>
    </source>
</evidence>
<name>A0A117QX73_9ACTN</name>
<proteinExistence type="predicted"/>
<accession>A0A117QX73</accession>
<dbReference type="AlphaFoldDB" id="A0A117QX73"/>
<organism evidence="1 2">
    <name type="scientific">Streptomyces griseorubiginosus</name>
    <dbReference type="NCBI Taxonomy" id="67304"/>
    <lineage>
        <taxon>Bacteria</taxon>
        <taxon>Bacillati</taxon>
        <taxon>Actinomycetota</taxon>
        <taxon>Actinomycetes</taxon>
        <taxon>Kitasatosporales</taxon>
        <taxon>Streptomycetaceae</taxon>
        <taxon>Streptomyces</taxon>
    </lineage>
</organism>
<sequence length="60" mass="6437">MDDQVVQVPGQREPLLGAAQFGHRPAVGVPQQQPGRRPTMRLSLAKGQFNQEVHGGPVPA</sequence>
<gene>
    <name evidence="1" type="ORF">AQJ54_40290</name>
</gene>